<dbReference type="Proteomes" id="UP000282574">
    <property type="component" value="Unassembled WGS sequence"/>
</dbReference>
<accession>A0AB37UB28</accession>
<protein>
    <recommendedName>
        <fullName evidence="3">DUF2281 domain-containing protein</fullName>
    </recommendedName>
</protein>
<dbReference type="RefSeq" id="WP_106171267.1">
    <property type="nucleotide sequence ID" value="NZ_JAVKZF010000002.1"/>
</dbReference>
<organism evidence="1 2">
    <name type="scientific">Chroococcidiopsis cubana SAG 39.79</name>
    <dbReference type="NCBI Taxonomy" id="388085"/>
    <lineage>
        <taxon>Bacteria</taxon>
        <taxon>Bacillati</taxon>
        <taxon>Cyanobacteriota</taxon>
        <taxon>Cyanophyceae</taxon>
        <taxon>Chroococcidiopsidales</taxon>
        <taxon>Chroococcidiopsidaceae</taxon>
        <taxon>Chroococcidiopsis</taxon>
    </lineage>
</organism>
<name>A0AB37UB28_9CYAN</name>
<keyword evidence="2" id="KW-1185">Reference proteome</keyword>
<evidence type="ECO:0000313" key="1">
    <source>
        <dbReference type="EMBL" id="RUT02294.1"/>
    </source>
</evidence>
<proteinExistence type="predicted"/>
<dbReference type="AlphaFoldDB" id="A0AB37UB28"/>
<gene>
    <name evidence="1" type="ORF">DSM107010_63330</name>
</gene>
<comment type="caution">
    <text evidence="1">The sequence shown here is derived from an EMBL/GenBank/DDBJ whole genome shotgun (WGS) entry which is preliminary data.</text>
</comment>
<evidence type="ECO:0008006" key="3">
    <source>
        <dbReference type="Google" id="ProtNLM"/>
    </source>
</evidence>
<reference evidence="1 2" key="1">
    <citation type="journal article" date="2019" name="Genome Biol. Evol.">
        <title>Day and night: Metabolic profiles and evolutionary relationships of six axenic non-marine cyanobacteria.</title>
        <authorList>
            <person name="Will S.E."/>
            <person name="Henke P."/>
            <person name="Boedeker C."/>
            <person name="Huang S."/>
            <person name="Brinkmann H."/>
            <person name="Rohde M."/>
            <person name="Jarek M."/>
            <person name="Friedl T."/>
            <person name="Seufert S."/>
            <person name="Schumacher M."/>
            <person name="Overmann J."/>
            <person name="Neumann-Schaal M."/>
            <person name="Petersen J."/>
        </authorList>
    </citation>
    <scope>NUCLEOTIDE SEQUENCE [LARGE SCALE GENOMIC DNA]</scope>
    <source>
        <strain evidence="1 2">SAG 39.79</strain>
    </source>
</reference>
<evidence type="ECO:0000313" key="2">
    <source>
        <dbReference type="Proteomes" id="UP000282574"/>
    </source>
</evidence>
<sequence>MLQSIEGIYKNGIIELAEKPTSVEESQVIVTFLETKSAPKTDQMMYFGMFAGSNQSTEEDFQIAEFVADTDDNLDWS</sequence>
<dbReference type="EMBL" id="RSCK01000113">
    <property type="protein sequence ID" value="RUT02294.1"/>
    <property type="molecule type" value="Genomic_DNA"/>
</dbReference>